<dbReference type="PANTHER" id="PTHR13748">
    <property type="entry name" value="COBW-RELATED"/>
    <property type="match status" value="1"/>
</dbReference>
<name>A0A418JJ66_STAHY</name>
<dbReference type="SUPFAM" id="SSF52540">
    <property type="entry name" value="P-loop containing nucleoside triphosphate hydrolases"/>
    <property type="match status" value="1"/>
</dbReference>
<evidence type="ECO:0000256" key="5">
    <source>
        <dbReference type="ARBA" id="ARBA00049117"/>
    </source>
</evidence>
<accession>A0A418JJ66</accession>
<dbReference type="InterPro" id="IPR003495">
    <property type="entry name" value="CobW/HypB/UreG_nucleotide-bd"/>
</dbReference>
<dbReference type="AlphaFoldDB" id="A0A418JJ66"/>
<comment type="similarity">
    <text evidence="4">Belongs to the SIMIBI class G3E GTPase family. ZNG1 subfamily.</text>
</comment>
<dbReference type="STRING" id="1284.SHYC_10260"/>
<dbReference type="Proteomes" id="UP000285625">
    <property type="component" value="Unassembled WGS sequence"/>
</dbReference>
<dbReference type="InterPro" id="IPR036627">
    <property type="entry name" value="CobW-likC_sf"/>
</dbReference>
<dbReference type="SMART" id="SM00833">
    <property type="entry name" value="CobW_C"/>
    <property type="match status" value="1"/>
</dbReference>
<dbReference type="GO" id="GO:0016787">
    <property type="term" value="F:hydrolase activity"/>
    <property type="evidence" value="ECO:0007669"/>
    <property type="project" value="UniProtKB-KW"/>
</dbReference>
<dbReference type="GO" id="GO:0000166">
    <property type="term" value="F:nucleotide binding"/>
    <property type="evidence" value="ECO:0007669"/>
    <property type="project" value="UniProtKB-KW"/>
</dbReference>
<evidence type="ECO:0000256" key="2">
    <source>
        <dbReference type="ARBA" id="ARBA00022801"/>
    </source>
</evidence>
<evidence type="ECO:0000256" key="3">
    <source>
        <dbReference type="ARBA" id="ARBA00023186"/>
    </source>
</evidence>
<dbReference type="InterPro" id="IPR051316">
    <property type="entry name" value="Zinc-reg_GTPase_activator"/>
</dbReference>
<evidence type="ECO:0000256" key="1">
    <source>
        <dbReference type="ARBA" id="ARBA00022741"/>
    </source>
</evidence>
<dbReference type="SUPFAM" id="SSF90002">
    <property type="entry name" value="Hypothetical protein YjiA, C-terminal domain"/>
    <property type="match status" value="1"/>
</dbReference>
<dbReference type="Pfam" id="PF02492">
    <property type="entry name" value="cobW"/>
    <property type="match status" value="1"/>
</dbReference>
<reference evidence="6 7" key="1">
    <citation type="journal article" date="2016" name="Front. Microbiol.">
        <title>Comprehensive Phylogenetic Analysis of Bovine Non-aureus Staphylococci Species Based on Whole-Genome Sequencing.</title>
        <authorList>
            <person name="Naushad S."/>
            <person name="Barkema H.W."/>
            <person name="Luby C."/>
            <person name="Condas L.A."/>
            <person name="Nobrega D.B."/>
            <person name="Carson D.A."/>
            <person name="De Buck J."/>
        </authorList>
    </citation>
    <scope>NUCLEOTIDE SEQUENCE [LARGE SCALE GENOMIC DNA]</scope>
    <source>
        <strain evidence="6 7">SNUC 5959</strain>
    </source>
</reference>
<evidence type="ECO:0000313" key="7">
    <source>
        <dbReference type="Proteomes" id="UP000285625"/>
    </source>
</evidence>
<dbReference type="GO" id="GO:0005737">
    <property type="term" value="C:cytoplasm"/>
    <property type="evidence" value="ECO:0007669"/>
    <property type="project" value="TreeGrafter"/>
</dbReference>
<proteinExistence type="inferred from homology"/>
<protein>
    <submittedName>
        <fullName evidence="6">GTP-binding protein</fullName>
    </submittedName>
</protein>
<sequence length="306" mass="34536">MLNNKTKITIVNGFLGSGKTTFLSKYMPQILKNDEKVALIVNEFGNFDMDSQLLDHIHHKVSLMHGCVCCDLQTELVSTIHHLIAHNQVEHIVIEATGIANPIDMLMACEDPLISNRVFSPLVITIVSALDMCHKASFSVAKQQLIEDQMRASHYIIINKIDVLKNEAQQSEIVREAQKYAPQSQIILTSYGELSQTLVYDNTTQKSFSQTQGHPIFQSLTYTFQGPIDQEAFVTFVLKFPETIHRVKGFIKFRGQSQNTMAFQYAPPVPSIENIGDSNLPLTLVFIGEHLDKVKLRNQLDMLQFS</sequence>
<organism evidence="6 7">
    <name type="scientific">Staphylococcus hyicus</name>
    <dbReference type="NCBI Taxonomy" id="1284"/>
    <lineage>
        <taxon>Bacteria</taxon>
        <taxon>Bacillati</taxon>
        <taxon>Bacillota</taxon>
        <taxon>Bacilli</taxon>
        <taxon>Bacillales</taxon>
        <taxon>Staphylococcaceae</taxon>
        <taxon>Staphylococcus</taxon>
    </lineage>
</organism>
<dbReference type="RefSeq" id="WP_119635403.1">
    <property type="nucleotide sequence ID" value="NZ_CP170218.1"/>
</dbReference>
<keyword evidence="2" id="KW-0378">Hydrolase</keyword>
<keyword evidence="1" id="KW-0547">Nucleotide-binding</keyword>
<dbReference type="Gene3D" id="3.40.50.300">
    <property type="entry name" value="P-loop containing nucleotide triphosphate hydrolases"/>
    <property type="match status" value="1"/>
</dbReference>
<dbReference type="PANTHER" id="PTHR13748:SF62">
    <property type="entry name" value="COBW DOMAIN-CONTAINING PROTEIN"/>
    <property type="match status" value="1"/>
</dbReference>
<comment type="caution">
    <text evidence="6">The sequence shown here is derived from an EMBL/GenBank/DDBJ whole genome shotgun (WGS) entry which is preliminary data.</text>
</comment>
<dbReference type="Gene3D" id="3.30.1220.10">
    <property type="entry name" value="CobW-like, C-terminal domain"/>
    <property type="match status" value="1"/>
</dbReference>
<keyword evidence="3" id="KW-0143">Chaperone</keyword>
<dbReference type="EMBL" id="QXVO01000015">
    <property type="protein sequence ID" value="RIO45909.1"/>
    <property type="molecule type" value="Genomic_DNA"/>
</dbReference>
<dbReference type="Pfam" id="PF07683">
    <property type="entry name" value="CobW_C"/>
    <property type="match status" value="1"/>
</dbReference>
<evidence type="ECO:0000256" key="4">
    <source>
        <dbReference type="ARBA" id="ARBA00034320"/>
    </source>
</evidence>
<evidence type="ECO:0000313" key="6">
    <source>
        <dbReference type="EMBL" id="RIO45909.1"/>
    </source>
</evidence>
<dbReference type="InterPro" id="IPR011629">
    <property type="entry name" value="CobW-like_C"/>
</dbReference>
<dbReference type="InterPro" id="IPR027417">
    <property type="entry name" value="P-loop_NTPase"/>
</dbReference>
<gene>
    <name evidence="6" type="ORF">BUZ57_06240</name>
</gene>
<comment type="catalytic activity">
    <reaction evidence="5">
        <text>GTP + H2O = GDP + phosphate + H(+)</text>
        <dbReference type="Rhea" id="RHEA:19669"/>
        <dbReference type="ChEBI" id="CHEBI:15377"/>
        <dbReference type="ChEBI" id="CHEBI:15378"/>
        <dbReference type="ChEBI" id="CHEBI:37565"/>
        <dbReference type="ChEBI" id="CHEBI:43474"/>
        <dbReference type="ChEBI" id="CHEBI:58189"/>
    </reaction>
    <physiologicalReaction direction="left-to-right" evidence="5">
        <dbReference type="Rhea" id="RHEA:19670"/>
    </physiologicalReaction>
</comment>